<dbReference type="PRINTS" id="PR00895">
    <property type="entry name" value="PENTAXIN"/>
</dbReference>
<dbReference type="PROSITE" id="PS51828">
    <property type="entry name" value="PTX_2"/>
    <property type="match status" value="1"/>
</dbReference>
<dbReference type="InterPro" id="IPR051005">
    <property type="entry name" value="Pentraxin_domain"/>
</dbReference>
<keyword evidence="2" id="KW-0964">Secreted</keyword>
<dbReference type="GO" id="GO:0046872">
    <property type="term" value="F:metal ion binding"/>
    <property type="evidence" value="ECO:0007669"/>
    <property type="project" value="UniProtKB-KW"/>
</dbReference>
<dbReference type="AlphaFoldDB" id="A0A3B5B409"/>
<evidence type="ECO:0000256" key="8">
    <source>
        <dbReference type="PROSITE-ProRule" id="PRU01172"/>
    </source>
</evidence>
<comment type="caution">
    <text evidence="8">Lacks conserved residue(s) required for the propagation of feature annotation.</text>
</comment>
<evidence type="ECO:0000256" key="4">
    <source>
        <dbReference type="ARBA" id="ARBA00022729"/>
    </source>
</evidence>
<dbReference type="InterPro" id="IPR001759">
    <property type="entry name" value="PTX_dom"/>
</dbReference>
<sequence>MVLLLLLAVLTACSAIPQDLSNKVFTFPQESNTAHVRLTTSRQNLRAVTVCLRSFTDLKRDYSLFSLATPSVFNDFLIFKKAARDEFHLYARDKLASVFGQDYKLNTWHSVCSTWDATSGLIQLWLDGKPSSRKFVSSGSNINGPIIMVLGQEQDSHGGGFVIEQSFVGMLSNVHMWDYTLLPCEIKSYAEQLNFTPGNVLNWEALDFQIKGRVLIEDDPNICW</sequence>
<organism evidence="12">
    <name type="scientific">Stegastes partitus</name>
    <name type="common">bicolor damselfish</name>
    <dbReference type="NCBI Taxonomy" id="144197"/>
    <lineage>
        <taxon>Eukaryota</taxon>
        <taxon>Metazoa</taxon>
        <taxon>Chordata</taxon>
        <taxon>Craniata</taxon>
        <taxon>Vertebrata</taxon>
        <taxon>Euteleostomi</taxon>
        <taxon>Actinopterygii</taxon>
        <taxon>Neopterygii</taxon>
        <taxon>Teleostei</taxon>
        <taxon>Neoteleostei</taxon>
        <taxon>Acanthomorphata</taxon>
        <taxon>Ovalentaria</taxon>
        <taxon>Pomacentridae</taxon>
        <taxon>Stegastes</taxon>
    </lineage>
</organism>
<feature type="chain" id="PRO_5017441366" description="Pentraxin family member" evidence="10">
    <location>
        <begin position="16"/>
        <end position="224"/>
    </location>
</feature>
<evidence type="ECO:0000313" key="12">
    <source>
        <dbReference type="Ensembl" id="ENSSPAP00000027516.1"/>
    </source>
</evidence>
<feature type="domain" description="Pentraxin (PTX)" evidence="11">
    <location>
        <begin position="21"/>
        <end position="223"/>
    </location>
</feature>
<dbReference type="SMART" id="SM00159">
    <property type="entry name" value="PTX"/>
    <property type="match status" value="1"/>
</dbReference>
<comment type="subunit">
    <text evidence="9">Homopentamer. Pentaxin (or pentraxin) have a discoid arrangement of 5 non-covalently bound subunits.</text>
</comment>
<evidence type="ECO:0000256" key="9">
    <source>
        <dbReference type="RuleBase" id="RU362112"/>
    </source>
</evidence>
<dbReference type="PANTHER" id="PTHR45869:SF7">
    <property type="entry name" value="C-REACTIVE PROTEIN"/>
    <property type="match status" value="1"/>
</dbReference>
<dbReference type="GO" id="GO:0005576">
    <property type="term" value="C:extracellular region"/>
    <property type="evidence" value="ECO:0007669"/>
    <property type="project" value="UniProtKB-SubCell"/>
</dbReference>
<evidence type="ECO:0000256" key="3">
    <source>
        <dbReference type="ARBA" id="ARBA00022723"/>
    </source>
</evidence>
<evidence type="ECO:0000256" key="10">
    <source>
        <dbReference type="SAM" id="SignalP"/>
    </source>
</evidence>
<keyword evidence="4 10" id="KW-0732">Signal</keyword>
<dbReference type="PANTHER" id="PTHR45869">
    <property type="entry name" value="C-REACTIVE PROTEIN-RELATED"/>
    <property type="match status" value="1"/>
</dbReference>
<dbReference type="Pfam" id="PF00354">
    <property type="entry name" value="Pentaxin"/>
    <property type="match status" value="1"/>
</dbReference>
<reference evidence="12" key="1">
    <citation type="submission" date="2023-09" db="UniProtKB">
        <authorList>
            <consortium name="Ensembl"/>
        </authorList>
    </citation>
    <scope>IDENTIFICATION</scope>
</reference>
<dbReference type="SUPFAM" id="SSF49899">
    <property type="entry name" value="Concanavalin A-like lectins/glucanases"/>
    <property type="match status" value="1"/>
</dbReference>
<comment type="subcellular location">
    <subcellularLocation>
        <location evidence="1 9">Secreted</location>
    </subcellularLocation>
</comment>
<evidence type="ECO:0000256" key="1">
    <source>
        <dbReference type="ARBA" id="ARBA00004613"/>
    </source>
</evidence>
<comment type="cofactor">
    <cofactor evidence="9">
        <name>Ca(2+)</name>
        <dbReference type="ChEBI" id="CHEBI:29108"/>
    </cofactor>
    <text evidence="9">Binds 2 calcium ions per subunit.</text>
</comment>
<name>A0A3B5B409_9TELE</name>
<keyword evidence="6" id="KW-1015">Disulfide bond</keyword>
<accession>A0A3B5B409</accession>
<comment type="similarity">
    <text evidence="7 9">Belongs to the pentraxin family.</text>
</comment>
<evidence type="ECO:0000256" key="5">
    <source>
        <dbReference type="ARBA" id="ARBA00022837"/>
    </source>
</evidence>
<evidence type="ECO:0000256" key="6">
    <source>
        <dbReference type="ARBA" id="ARBA00023157"/>
    </source>
</evidence>
<evidence type="ECO:0000259" key="11">
    <source>
        <dbReference type="PROSITE" id="PS51828"/>
    </source>
</evidence>
<keyword evidence="5 9" id="KW-0106">Calcium</keyword>
<keyword evidence="3 9" id="KW-0479">Metal-binding</keyword>
<dbReference type="Ensembl" id="ENSSPAT00000027966.1">
    <property type="protein sequence ID" value="ENSSPAP00000027516.1"/>
    <property type="gene ID" value="ENSSPAG00000020710.1"/>
</dbReference>
<protein>
    <recommendedName>
        <fullName evidence="9">Pentraxin family member</fullName>
    </recommendedName>
</protein>
<feature type="signal peptide" evidence="10">
    <location>
        <begin position="1"/>
        <end position="15"/>
    </location>
</feature>
<dbReference type="Gene3D" id="2.60.120.200">
    <property type="match status" value="1"/>
</dbReference>
<dbReference type="GeneTree" id="ENSGT01100000263515"/>
<evidence type="ECO:0000256" key="7">
    <source>
        <dbReference type="ARBA" id="ARBA00038102"/>
    </source>
</evidence>
<dbReference type="FunFam" id="2.60.120.200:FF:000070">
    <property type="entry name" value="Serum amyloid P-component"/>
    <property type="match status" value="1"/>
</dbReference>
<evidence type="ECO:0000256" key="2">
    <source>
        <dbReference type="ARBA" id="ARBA00022525"/>
    </source>
</evidence>
<dbReference type="InterPro" id="IPR013320">
    <property type="entry name" value="ConA-like_dom_sf"/>
</dbReference>
<dbReference type="STRING" id="144197.ENSSPAP00000027516"/>
<proteinExistence type="inferred from homology"/>